<dbReference type="STRING" id="1618387.UW44_C0015G0038"/>
<proteinExistence type="predicted"/>
<dbReference type="Proteomes" id="UP000034006">
    <property type="component" value="Unassembled WGS sequence"/>
</dbReference>
<sequence>MAKEIRIYYESYEQAVHYIKPIIRSVFVDLEIKLIYLSKGLGYVDGSLVSRILKFKNPDILISYVSDEEETPLFVIEFSEAVTTEDHELQRFDGYLGAVAGKCFYVKISPFKESQSRHGGNTGFDTFEPYALIYKKFGLPSFHFEWPLETPAFVKRDPEYFSCPPPIHDFAYLITETIMCIISDDEKVRRVGLSKSVLPLLIKNKNINTWLLRLSTHILFDNSSSLRSSRLKWLEGEKVLLFKFNRMGHAMDPERGMIWYYRYRYDKPIISRMIFPSTGDEVFNNIKLLNNYDYLRCFAIGTGLDKDGKFSSFLNKKKILDATDKLSMKIDISDFLKENFELLNKQLYAIFSNSSGIFIQDKSENTRVALSWKNDLGILNQVSNTQKTKICERNFIEEDDITYIVAHQVLKKNQFKIISLSYPGAQGDRAILPQAGSGRGQSRKYIDIVACYPNKFLDLTENKGSYKLSEVSKDIEKLNFYRSDDSFITALNNLVDKISPESKGLPILLSVSFWTQSERTNLVGLPIDNINYFVTISPDMKKWKIWAGGDLDIFRYKEGDVVLEKTYMVSSFVDASTPAGNPSGQQ</sequence>
<comment type="caution">
    <text evidence="1">The sequence shown here is derived from an EMBL/GenBank/DDBJ whole genome shotgun (WGS) entry which is preliminary data.</text>
</comment>
<dbReference type="AlphaFoldDB" id="A0A0G1K4H7"/>
<protein>
    <submittedName>
        <fullName evidence="1">Uncharacterized protein</fullName>
    </submittedName>
</protein>
<dbReference type="EMBL" id="LCIH01000015">
    <property type="protein sequence ID" value="KKT51167.1"/>
    <property type="molecule type" value="Genomic_DNA"/>
</dbReference>
<reference evidence="1 2" key="1">
    <citation type="journal article" date="2015" name="Nature">
        <title>rRNA introns, odd ribosomes, and small enigmatic genomes across a large radiation of phyla.</title>
        <authorList>
            <person name="Brown C.T."/>
            <person name="Hug L.A."/>
            <person name="Thomas B.C."/>
            <person name="Sharon I."/>
            <person name="Castelle C.J."/>
            <person name="Singh A."/>
            <person name="Wilkins M.J."/>
            <person name="Williams K.H."/>
            <person name="Banfield J.F."/>
        </authorList>
    </citation>
    <scope>NUCLEOTIDE SEQUENCE [LARGE SCALE GENOMIC DNA]</scope>
</reference>
<evidence type="ECO:0000313" key="2">
    <source>
        <dbReference type="Proteomes" id="UP000034006"/>
    </source>
</evidence>
<accession>A0A0G1K4H7</accession>
<name>A0A0G1K4H7_9BACT</name>
<organism evidence="1 2">
    <name type="scientific">Candidatus Collierbacteria bacterium GW2011_GWB2_44_22</name>
    <dbReference type="NCBI Taxonomy" id="1618387"/>
    <lineage>
        <taxon>Bacteria</taxon>
        <taxon>Candidatus Collieribacteriota</taxon>
    </lineage>
</organism>
<evidence type="ECO:0000313" key="1">
    <source>
        <dbReference type="EMBL" id="KKT51167.1"/>
    </source>
</evidence>
<gene>
    <name evidence="1" type="ORF">UW44_C0015G0038</name>
</gene>